<evidence type="ECO:0000313" key="8">
    <source>
        <dbReference type="EMBL" id="RZQ59919.1"/>
    </source>
</evidence>
<organism evidence="8 9">
    <name type="scientific">Amycolatopsis suaedae</name>
    <dbReference type="NCBI Taxonomy" id="2510978"/>
    <lineage>
        <taxon>Bacteria</taxon>
        <taxon>Bacillati</taxon>
        <taxon>Actinomycetota</taxon>
        <taxon>Actinomycetes</taxon>
        <taxon>Pseudonocardiales</taxon>
        <taxon>Pseudonocardiaceae</taxon>
        <taxon>Amycolatopsis</taxon>
    </lineage>
</organism>
<dbReference type="InterPro" id="IPR036388">
    <property type="entry name" value="WH-like_DNA-bd_sf"/>
</dbReference>
<dbReference type="PANTHER" id="PTHR43133">
    <property type="entry name" value="RNA POLYMERASE ECF-TYPE SIGMA FACTO"/>
    <property type="match status" value="1"/>
</dbReference>
<keyword evidence="5" id="KW-0804">Transcription</keyword>
<keyword evidence="9" id="KW-1185">Reference proteome</keyword>
<feature type="domain" description="RNA polymerase sigma-70 region 2" evidence="6">
    <location>
        <begin position="13"/>
        <end position="80"/>
    </location>
</feature>
<evidence type="ECO:0000256" key="3">
    <source>
        <dbReference type="ARBA" id="ARBA00023082"/>
    </source>
</evidence>
<keyword evidence="4" id="KW-0238">DNA-binding</keyword>
<evidence type="ECO:0000256" key="2">
    <source>
        <dbReference type="ARBA" id="ARBA00023015"/>
    </source>
</evidence>
<proteinExistence type="inferred from homology"/>
<evidence type="ECO:0000313" key="9">
    <source>
        <dbReference type="Proteomes" id="UP000292003"/>
    </source>
</evidence>
<dbReference type="Pfam" id="PF08281">
    <property type="entry name" value="Sigma70_r4_2"/>
    <property type="match status" value="1"/>
</dbReference>
<sequence length="179" mass="19809">MGDPPAGNELAELYATHARGLHHYLAARVGSEIADDLVADAFLAFWEHRDRYDPSRAGTKTWLYGIATNLLRNHVRTEERRLRAWRRHGMRPAGADDVSGRVAEAVDATVLAEELSGALAALKPADRDVLLLTAWADLTPTEIATVLGMSASTVRVRLHRTRTRLGIHLRTREGRTDDA</sequence>
<keyword evidence="2" id="KW-0805">Transcription regulation</keyword>
<dbReference type="AlphaFoldDB" id="A0A4Q7IZJ4"/>
<dbReference type="InterPro" id="IPR039425">
    <property type="entry name" value="RNA_pol_sigma-70-like"/>
</dbReference>
<evidence type="ECO:0000256" key="1">
    <source>
        <dbReference type="ARBA" id="ARBA00010641"/>
    </source>
</evidence>
<comment type="caution">
    <text evidence="8">The sequence shown here is derived from an EMBL/GenBank/DDBJ whole genome shotgun (WGS) entry which is preliminary data.</text>
</comment>
<dbReference type="RefSeq" id="WP_130479182.1">
    <property type="nucleotide sequence ID" value="NZ_SFCC01000020.1"/>
</dbReference>
<reference evidence="8 9" key="1">
    <citation type="submission" date="2019-02" db="EMBL/GenBank/DDBJ databases">
        <title>Draft genome sequence of Amycolatopsis sp. 8-3EHSu isolated from roots of Suaeda maritima.</title>
        <authorList>
            <person name="Duangmal K."/>
            <person name="Chantavorakit T."/>
        </authorList>
    </citation>
    <scope>NUCLEOTIDE SEQUENCE [LARGE SCALE GENOMIC DNA]</scope>
    <source>
        <strain evidence="8 9">8-3EHSu</strain>
    </source>
</reference>
<dbReference type="PANTHER" id="PTHR43133:SF8">
    <property type="entry name" value="RNA POLYMERASE SIGMA FACTOR HI_1459-RELATED"/>
    <property type="match status" value="1"/>
</dbReference>
<dbReference type="InterPro" id="IPR013249">
    <property type="entry name" value="RNA_pol_sigma70_r4_t2"/>
</dbReference>
<dbReference type="EMBL" id="SFCC01000020">
    <property type="protein sequence ID" value="RZQ59919.1"/>
    <property type="molecule type" value="Genomic_DNA"/>
</dbReference>
<comment type="similarity">
    <text evidence="1">Belongs to the sigma-70 factor family. ECF subfamily.</text>
</comment>
<dbReference type="Pfam" id="PF04542">
    <property type="entry name" value="Sigma70_r2"/>
    <property type="match status" value="1"/>
</dbReference>
<gene>
    <name evidence="8" type="ORF">EWH70_31300</name>
</gene>
<evidence type="ECO:0000259" key="7">
    <source>
        <dbReference type="Pfam" id="PF08281"/>
    </source>
</evidence>
<dbReference type="GO" id="GO:0016987">
    <property type="term" value="F:sigma factor activity"/>
    <property type="evidence" value="ECO:0007669"/>
    <property type="project" value="UniProtKB-KW"/>
</dbReference>
<keyword evidence="3" id="KW-0731">Sigma factor</keyword>
<dbReference type="GO" id="GO:0003677">
    <property type="term" value="F:DNA binding"/>
    <property type="evidence" value="ECO:0007669"/>
    <property type="project" value="UniProtKB-KW"/>
</dbReference>
<evidence type="ECO:0000259" key="6">
    <source>
        <dbReference type="Pfam" id="PF04542"/>
    </source>
</evidence>
<dbReference type="InterPro" id="IPR013325">
    <property type="entry name" value="RNA_pol_sigma_r2"/>
</dbReference>
<dbReference type="SUPFAM" id="SSF88659">
    <property type="entry name" value="Sigma3 and sigma4 domains of RNA polymerase sigma factors"/>
    <property type="match status" value="1"/>
</dbReference>
<dbReference type="SUPFAM" id="SSF88946">
    <property type="entry name" value="Sigma2 domain of RNA polymerase sigma factors"/>
    <property type="match status" value="1"/>
</dbReference>
<dbReference type="InterPro" id="IPR014284">
    <property type="entry name" value="RNA_pol_sigma-70_dom"/>
</dbReference>
<dbReference type="OrthoDB" id="5518337at2"/>
<name>A0A4Q7IZJ4_9PSEU</name>
<dbReference type="Gene3D" id="1.10.1740.10">
    <property type="match status" value="1"/>
</dbReference>
<dbReference type="Gene3D" id="1.10.10.10">
    <property type="entry name" value="Winged helix-like DNA-binding domain superfamily/Winged helix DNA-binding domain"/>
    <property type="match status" value="1"/>
</dbReference>
<evidence type="ECO:0000256" key="4">
    <source>
        <dbReference type="ARBA" id="ARBA00023125"/>
    </source>
</evidence>
<dbReference type="InterPro" id="IPR013324">
    <property type="entry name" value="RNA_pol_sigma_r3/r4-like"/>
</dbReference>
<dbReference type="NCBIfam" id="TIGR02937">
    <property type="entry name" value="sigma70-ECF"/>
    <property type="match status" value="1"/>
</dbReference>
<dbReference type="Proteomes" id="UP000292003">
    <property type="component" value="Unassembled WGS sequence"/>
</dbReference>
<accession>A0A4Q7IZJ4</accession>
<dbReference type="InterPro" id="IPR007627">
    <property type="entry name" value="RNA_pol_sigma70_r2"/>
</dbReference>
<feature type="domain" description="RNA polymerase sigma factor 70 region 4 type 2" evidence="7">
    <location>
        <begin position="113"/>
        <end position="165"/>
    </location>
</feature>
<protein>
    <submittedName>
        <fullName evidence="8">Sigma-70 family RNA polymerase sigma factor</fullName>
    </submittedName>
</protein>
<evidence type="ECO:0000256" key="5">
    <source>
        <dbReference type="ARBA" id="ARBA00023163"/>
    </source>
</evidence>
<dbReference type="GO" id="GO:0006352">
    <property type="term" value="P:DNA-templated transcription initiation"/>
    <property type="evidence" value="ECO:0007669"/>
    <property type="project" value="InterPro"/>
</dbReference>
<dbReference type="CDD" id="cd06171">
    <property type="entry name" value="Sigma70_r4"/>
    <property type="match status" value="1"/>
</dbReference>